<organism evidence="1">
    <name type="scientific">Arundo donax</name>
    <name type="common">Giant reed</name>
    <name type="synonym">Donax arundinaceus</name>
    <dbReference type="NCBI Taxonomy" id="35708"/>
    <lineage>
        <taxon>Eukaryota</taxon>
        <taxon>Viridiplantae</taxon>
        <taxon>Streptophyta</taxon>
        <taxon>Embryophyta</taxon>
        <taxon>Tracheophyta</taxon>
        <taxon>Spermatophyta</taxon>
        <taxon>Magnoliopsida</taxon>
        <taxon>Liliopsida</taxon>
        <taxon>Poales</taxon>
        <taxon>Poaceae</taxon>
        <taxon>PACMAD clade</taxon>
        <taxon>Arundinoideae</taxon>
        <taxon>Arundineae</taxon>
        <taxon>Arundo</taxon>
    </lineage>
</organism>
<accession>A0A0A9EV32</accession>
<dbReference type="AlphaFoldDB" id="A0A0A9EV32"/>
<reference evidence="1" key="1">
    <citation type="submission" date="2014-09" db="EMBL/GenBank/DDBJ databases">
        <authorList>
            <person name="Magalhaes I.L.F."/>
            <person name="Oliveira U."/>
            <person name="Santos F.R."/>
            <person name="Vidigal T.H.D.A."/>
            <person name="Brescovit A.D."/>
            <person name="Santos A.J."/>
        </authorList>
    </citation>
    <scope>NUCLEOTIDE SEQUENCE</scope>
    <source>
        <tissue evidence="1">Shoot tissue taken approximately 20 cm above the soil surface</tissue>
    </source>
</reference>
<protein>
    <submittedName>
        <fullName evidence="1">Uncharacterized protein</fullName>
    </submittedName>
</protein>
<sequence length="114" mass="12092">MHELLSSVASLSSSLPFCLLPVLTLPTSSSLTLYSLLEVRSDIQVAPWSSPLLPFSWVHNGSTSLSSKTGECELTGPSTEGSTLQSASLSHNISFGLPTSTDLFGEKERSSAFD</sequence>
<dbReference type="EMBL" id="GBRH01197988">
    <property type="protein sequence ID" value="JAD99907.1"/>
    <property type="molecule type" value="Transcribed_RNA"/>
</dbReference>
<evidence type="ECO:0000313" key="1">
    <source>
        <dbReference type="EMBL" id="JAD99907.1"/>
    </source>
</evidence>
<reference evidence="1" key="2">
    <citation type="journal article" date="2015" name="Data Brief">
        <title>Shoot transcriptome of the giant reed, Arundo donax.</title>
        <authorList>
            <person name="Barrero R.A."/>
            <person name="Guerrero F.D."/>
            <person name="Moolhuijzen P."/>
            <person name="Goolsby J.A."/>
            <person name="Tidwell J."/>
            <person name="Bellgard S.E."/>
            <person name="Bellgard M.I."/>
        </authorList>
    </citation>
    <scope>NUCLEOTIDE SEQUENCE</scope>
    <source>
        <tissue evidence="1">Shoot tissue taken approximately 20 cm above the soil surface</tissue>
    </source>
</reference>
<name>A0A0A9EV32_ARUDO</name>
<proteinExistence type="predicted"/>